<proteinExistence type="predicted"/>
<dbReference type="EMBL" id="KN719558">
    <property type="protein sequence ID" value="KJH39876.1"/>
    <property type="molecule type" value="Genomic_DNA"/>
</dbReference>
<dbReference type="Pfam" id="PF00188">
    <property type="entry name" value="CAP"/>
    <property type="match status" value="1"/>
</dbReference>
<keyword evidence="3" id="KW-1185">Reference proteome</keyword>
<organism evidence="2 3">
    <name type="scientific">Dictyocaulus viviparus</name>
    <name type="common">Bovine lungworm</name>
    <dbReference type="NCBI Taxonomy" id="29172"/>
    <lineage>
        <taxon>Eukaryota</taxon>
        <taxon>Metazoa</taxon>
        <taxon>Ecdysozoa</taxon>
        <taxon>Nematoda</taxon>
        <taxon>Chromadorea</taxon>
        <taxon>Rhabditida</taxon>
        <taxon>Rhabditina</taxon>
        <taxon>Rhabditomorpha</taxon>
        <taxon>Strongyloidea</taxon>
        <taxon>Metastrongylidae</taxon>
        <taxon>Dictyocaulus</taxon>
    </lineage>
</organism>
<reference evidence="3" key="2">
    <citation type="journal article" date="2016" name="Sci. Rep.">
        <title>Dictyocaulus viviparus genome, variome and transcriptome elucidate lungworm biology and support future intervention.</title>
        <authorList>
            <person name="McNulty S.N."/>
            <person name="Strube C."/>
            <person name="Rosa B.A."/>
            <person name="Martin J.C."/>
            <person name="Tyagi R."/>
            <person name="Choi Y.J."/>
            <person name="Wang Q."/>
            <person name="Hallsworth Pepin K."/>
            <person name="Zhang X."/>
            <person name="Ozersky P."/>
            <person name="Wilson R.K."/>
            <person name="Sternberg P.W."/>
            <person name="Gasser R.B."/>
            <person name="Mitreva M."/>
        </authorList>
    </citation>
    <scope>NUCLEOTIDE SEQUENCE [LARGE SCALE GENOMIC DNA]</scope>
    <source>
        <strain evidence="3">HannoverDv2000</strain>
    </source>
</reference>
<dbReference type="AlphaFoldDB" id="A0A0D8XBN4"/>
<evidence type="ECO:0000313" key="2">
    <source>
        <dbReference type="EMBL" id="KJH39876.1"/>
    </source>
</evidence>
<gene>
    <name evidence="2" type="ORF">DICVIV_14225</name>
</gene>
<dbReference type="Gene3D" id="3.40.33.10">
    <property type="entry name" value="CAP"/>
    <property type="match status" value="1"/>
</dbReference>
<dbReference type="InterPro" id="IPR014044">
    <property type="entry name" value="CAP_dom"/>
</dbReference>
<dbReference type="OrthoDB" id="414826at2759"/>
<feature type="domain" description="SCP" evidence="1">
    <location>
        <begin position="11"/>
        <end position="45"/>
    </location>
</feature>
<reference evidence="2 3" key="1">
    <citation type="submission" date="2013-11" db="EMBL/GenBank/DDBJ databases">
        <title>Draft genome of the bovine lungworm Dictyocaulus viviparus.</title>
        <authorList>
            <person name="Mitreva M."/>
        </authorList>
    </citation>
    <scope>NUCLEOTIDE SEQUENCE [LARGE SCALE GENOMIC DNA]</scope>
    <source>
        <strain evidence="2 3">HannoverDv2000</strain>
    </source>
</reference>
<accession>A0A0D8XBN4</accession>
<evidence type="ECO:0000313" key="3">
    <source>
        <dbReference type="Proteomes" id="UP000053766"/>
    </source>
</evidence>
<evidence type="ECO:0000259" key="1">
    <source>
        <dbReference type="Pfam" id="PF00188"/>
    </source>
</evidence>
<dbReference type="SUPFAM" id="SSF55797">
    <property type="entry name" value="PR-1-like"/>
    <property type="match status" value="1"/>
</dbReference>
<protein>
    <recommendedName>
        <fullName evidence="1">SCP domain-containing protein</fullName>
    </recommendedName>
</protein>
<name>A0A0D8XBN4_DICVI</name>
<sequence length="79" mass="8971">MPSQENKAMIPFLQMANGKTNRLGCAYEICADDFYEDYVLFVCTYGESKIRIGNPIYTRGPPCGSCRNKCTFNNRLCDI</sequence>
<dbReference type="InterPro" id="IPR035940">
    <property type="entry name" value="CAP_sf"/>
</dbReference>
<dbReference type="Proteomes" id="UP000053766">
    <property type="component" value="Unassembled WGS sequence"/>
</dbReference>